<dbReference type="Proteomes" id="UP000250354">
    <property type="component" value="Chromosome"/>
</dbReference>
<evidence type="ECO:0000313" key="7">
    <source>
        <dbReference type="Proteomes" id="UP000250354"/>
    </source>
</evidence>
<dbReference type="Gene3D" id="3.40.50.360">
    <property type="match status" value="1"/>
</dbReference>
<reference evidence="6 7" key="1">
    <citation type="journal article" date="2020" name="J. Bacteriol.">
        <title>Aerococcus urinae Isolated from Women with Lower Urinary Tract Symptoms: In Vitro Aggregation and Genome Analysis.</title>
        <authorList>
            <person name="Hilt E.E."/>
            <person name="Putonti C."/>
            <person name="Thomas-White K."/>
            <person name="Lewis A.L."/>
            <person name="Visick K.L."/>
            <person name="Gilbert N.M."/>
            <person name="Wolfe A.J."/>
        </authorList>
    </citation>
    <scope>NUCLEOTIDE SEQUENCE [LARGE SCALE GENOMIC DNA]</scope>
    <source>
        <strain evidence="6 7">UMB1016</strain>
    </source>
</reference>
<evidence type="ECO:0000313" key="6">
    <source>
        <dbReference type="EMBL" id="WWC53918.1"/>
    </source>
</evidence>
<keyword evidence="2" id="KW-0288">FMN</keyword>
<reference evidence="6" key="3">
    <citation type="submission" date="2024-02" db="EMBL/GenBank/DDBJ databases">
        <authorList>
            <person name="Choi B."/>
        </authorList>
    </citation>
    <scope>NUCLEOTIDE SEQUENCE</scope>
    <source>
        <strain evidence="6">UMB1016</strain>
    </source>
</reference>
<dbReference type="AlphaFoldDB" id="A0A9Q4DEX1"/>
<dbReference type="EMBL" id="JAOTMY010000002">
    <property type="protein sequence ID" value="MCY3087483.1"/>
    <property type="molecule type" value="Genomic_DNA"/>
</dbReference>
<evidence type="ECO:0000313" key="8">
    <source>
        <dbReference type="Proteomes" id="UP001069047"/>
    </source>
</evidence>
<evidence type="ECO:0000256" key="1">
    <source>
        <dbReference type="ARBA" id="ARBA00022630"/>
    </source>
</evidence>
<dbReference type="InterPro" id="IPR029039">
    <property type="entry name" value="Flavoprotein-like_sf"/>
</dbReference>
<proteinExistence type="predicted"/>
<name>A0A9Q4DEX1_9LACT</name>
<reference evidence="5" key="2">
    <citation type="submission" date="2022-09" db="EMBL/GenBank/DDBJ databases">
        <title>Aerococcus urinae taxonomy study.</title>
        <authorList>
            <person name="Christensen J."/>
            <person name="Senneby E."/>
        </authorList>
    </citation>
    <scope>NUCLEOTIDE SEQUENCE</scope>
    <source>
        <strain evidence="5">LUND-41-B12</strain>
    </source>
</reference>
<accession>A0A9Q4DEX1</accession>
<dbReference type="GeneID" id="89334334"/>
<organism evidence="5 8">
    <name type="scientific">Aerococcus mictus</name>
    <dbReference type="NCBI Taxonomy" id="2976810"/>
    <lineage>
        <taxon>Bacteria</taxon>
        <taxon>Bacillati</taxon>
        <taxon>Bacillota</taxon>
        <taxon>Bacilli</taxon>
        <taxon>Lactobacillales</taxon>
        <taxon>Aerococcaceae</taxon>
        <taxon>Aerococcus</taxon>
    </lineage>
</organism>
<keyword evidence="1" id="KW-0285">Flavoprotein</keyword>
<protein>
    <submittedName>
        <fullName evidence="5">NAD(P)H-dependent oxidoreductase</fullName>
    </submittedName>
    <submittedName>
        <fullName evidence="6">NADPH-dependent FMN reductase</fullName>
        <ecNumber evidence="6">1.-.-.-</ecNumber>
    </submittedName>
</protein>
<dbReference type="InterPro" id="IPR005025">
    <property type="entry name" value="FMN_Rdtase-like_dom"/>
</dbReference>
<evidence type="ECO:0000256" key="3">
    <source>
        <dbReference type="ARBA" id="ARBA00023002"/>
    </source>
</evidence>
<keyword evidence="3 6" id="KW-0560">Oxidoreductase</keyword>
<evidence type="ECO:0000313" key="5">
    <source>
        <dbReference type="EMBL" id="MCY3087483.1"/>
    </source>
</evidence>
<dbReference type="EC" id="1.-.-.-" evidence="6"/>
<dbReference type="PANTHER" id="PTHR43408">
    <property type="entry name" value="FMN REDUCTASE (NADPH)"/>
    <property type="match status" value="1"/>
</dbReference>
<sequence length="191" mass="21560">MILKILVLSGSNVGHKTEVAAKAILDILAKDQYSDHQVQFINLLDKEMDFADGRNFLDYKGDTLEVAQAVMEADVLFIGTPIFQASIPASLKNVFDLLPEKALEYKTVGIFASSGSNRHYLIPELQLKPILNYMKANVTPRYVYLSARDFTLNEISSDDVLLRLEQLVDETLTLAKTYQEIQRIEDEKLGF</sequence>
<dbReference type="InterPro" id="IPR051814">
    <property type="entry name" value="NAD(P)H-dep_FMN_reductase"/>
</dbReference>
<evidence type="ECO:0000259" key="4">
    <source>
        <dbReference type="Pfam" id="PF03358"/>
    </source>
</evidence>
<dbReference type="Proteomes" id="UP001069047">
    <property type="component" value="Unassembled WGS sequence"/>
</dbReference>
<dbReference type="RefSeq" id="WP_224783871.1">
    <property type="nucleotide sequence ID" value="NZ_CAJHLG010000002.1"/>
</dbReference>
<dbReference type="Pfam" id="PF03358">
    <property type="entry name" value="FMN_red"/>
    <property type="match status" value="1"/>
</dbReference>
<dbReference type="EMBL" id="CP145132">
    <property type="protein sequence ID" value="WWC53918.1"/>
    <property type="molecule type" value="Genomic_DNA"/>
</dbReference>
<gene>
    <name evidence="6" type="ORF">DBT44_0005805</name>
    <name evidence="5" type="ORF">ODY61_05035</name>
</gene>
<feature type="domain" description="NADPH-dependent FMN reductase-like" evidence="4">
    <location>
        <begin position="4"/>
        <end position="146"/>
    </location>
</feature>
<keyword evidence="7" id="KW-1185">Reference proteome</keyword>
<dbReference type="GO" id="GO:0016491">
    <property type="term" value="F:oxidoreductase activity"/>
    <property type="evidence" value="ECO:0007669"/>
    <property type="project" value="UniProtKB-KW"/>
</dbReference>
<evidence type="ECO:0000256" key="2">
    <source>
        <dbReference type="ARBA" id="ARBA00022643"/>
    </source>
</evidence>
<dbReference type="SUPFAM" id="SSF52218">
    <property type="entry name" value="Flavoproteins"/>
    <property type="match status" value="1"/>
</dbReference>
<dbReference type="PANTHER" id="PTHR43408:SF2">
    <property type="entry name" value="FMN REDUCTASE (NADPH)"/>
    <property type="match status" value="1"/>
</dbReference>